<feature type="compositionally biased region" description="Basic residues" evidence="1">
    <location>
        <begin position="1763"/>
        <end position="1773"/>
    </location>
</feature>
<feature type="compositionally biased region" description="Polar residues" evidence="1">
    <location>
        <begin position="1167"/>
        <end position="1181"/>
    </location>
</feature>
<reference evidence="4" key="1">
    <citation type="journal article" date="2010" name="Nat. Biotechnol.">
        <title>Draft genome sequence of the oilseed species Ricinus communis.</title>
        <authorList>
            <person name="Chan A.P."/>
            <person name="Crabtree J."/>
            <person name="Zhao Q."/>
            <person name="Lorenzi H."/>
            <person name="Orvis J."/>
            <person name="Puiu D."/>
            <person name="Melake-Berhan A."/>
            <person name="Jones K.M."/>
            <person name="Redman J."/>
            <person name="Chen G."/>
            <person name="Cahoon E.B."/>
            <person name="Gedil M."/>
            <person name="Stanke M."/>
            <person name="Haas B.J."/>
            <person name="Wortman J.R."/>
            <person name="Fraser-Liggett C.M."/>
            <person name="Ravel J."/>
            <person name="Rabinowicz P.D."/>
        </authorList>
    </citation>
    <scope>NUCLEOTIDE SEQUENCE [LARGE SCALE GENOMIC DNA]</scope>
    <source>
        <strain evidence="4">cv. Hale</strain>
    </source>
</reference>
<dbReference type="Gene3D" id="3.30.1490.40">
    <property type="match status" value="1"/>
</dbReference>
<feature type="region of interest" description="Disordered" evidence="1">
    <location>
        <begin position="369"/>
        <end position="432"/>
    </location>
</feature>
<dbReference type="CDD" id="cd00072">
    <property type="entry name" value="GYF"/>
    <property type="match status" value="1"/>
</dbReference>
<feature type="region of interest" description="Disordered" evidence="1">
    <location>
        <begin position="806"/>
        <end position="832"/>
    </location>
</feature>
<evidence type="ECO:0000313" key="4">
    <source>
        <dbReference type="Proteomes" id="UP000008311"/>
    </source>
</evidence>
<gene>
    <name evidence="3" type="ORF">RCOM_1593980</name>
</gene>
<feature type="region of interest" description="Disordered" evidence="1">
    <location>
        <begin position="1152"/>
        <end position="1224"/>
    </location>
</feature>
<dbReference type="EMBL" id="EQ973772">
    <property type="protein sequence ID" value="EEF52556.1"/>
    <property type="molecule type" value="Genomic_DNA"/>
</dbReference>
<feature type="compositionally biased region" description="Low complexity" evidence="1">
    <location>
        <begin position="1419"/>
        <end position="1442"/>
    </location>
</feature>
<feature type="compositionally biased region" description="Basic and acidic residues" evidence="1">
    <location>
        <begin position="98"/>
        <end position="225"/>
    </location>
</feature>
<feature type="domain" description="GYF" evidence="2">
    <location>
        <begin position="551"/>
        <end position="602"/>
    </location>
</feature>
<feature type="region of interest" description="Disordered" evidence="1">
    <location>
        <begin position="1"/>
        <end position="269"/>
    </location>
</feature>
<dbReference type="SUPFAM" id="SSF55277">
    <property type="entry name" value="GYF domain"/>
    <property type="match status" value="1"/>
</dbReference>
<dbReference type="InParanoid" id="B9R7S6"/>
<dbReference type="InterPro" id="IPR035445">
    <property type="entry name" value="GYF-like_dom_sf"/>
</dbReference>
<dbReference type="Pfam" id="PF02213">
    <property type="entry name" value="GYF"/>
    <property type="match status" value="1"/>
</dbReference>
<dbReference type="PANTHER" id="PTHR47471">
    <property type="entry name" value="GYF DOMAIN-CONTAINING PROTEIN"/>
    <property type="match status" value="1"/>
</dbReference>
<keyword evidence="4" id="KW-1185">Reference proteome</keyword>
<feature type="compositionally biased region" description="Basic and acidic residues" evidence="1">
    <location>
        <begin position="1359"/>
        <end position="1378"/>
    </location>
</feature>
<feature type="compositionally biased region" description="Basic and acidic residues" evidence="1">
    <location>
        <begin position="1328"/>
        <end position="1339"/>
    </location>
</feature>
<feature type="compositionally biased region" description="Basic and acidic residues" evidence="1">
    <location>
        <begin position="397"/>
        <end position="415"/>
    </location>
</feature>
<dbReference type="STRING" id="3988.B9R7S6"/>
<dbReference type="SMART" id="SM00444">
    <property type="entry name" value="GYF"/>
    <property type="match status" value="1"/>
</dbReference>
<organism evidence="3 4">
    <name type="scientific">Ricinus communis</name>
    <name type="common">Castor bean</name>
    <dbReference type="NCBI Taxonomy" id="3988"/>
    <lineage>
        <taxon>Eukaryota</taxon>
        <taxon>Viridiplantae</taxon>
        <taxon>Streptophyta</taxon>
        <taxon>Embryophyta</taxon>
        <taxon>Tracheophyta</taxon>
        <taxon>Spermatophyta</taxon>
        <taxon>Magnoliopsida</taxon>
        <taxon>eudicotyledons</taxon>
        <taxon>Gunneridae</taxon>
        <taxon>Pentapetalae</taxon>
        <taxon>rosids</taxon>
        <taxon>fabids</taxon>
        <taxon>Malpighiales</taxon>
        <taxon>Euphorbiaceae</taxon>
        <taxon>Acalyphoideae</taxon>
        <taxon>Acalypheae</taxon>
        <taxon>Ricinus</taxon>
    </lineage>
</organism>
<feature type="compositionally biased region" description="Polar residues" evidence="1">
    <location>
        <begin position="67"/>
        <end position="76"/>
    </location>
</feature>
<feature type="compositionally biased region" description="Low complexity" evidence="1">
    <location>
        <begin position="1628"/>
        <end position="1637"/>
    </location>
</feature>
<feature type="region of interest" description="Disordered" evidence="1">
    <location>
        <begin position="482"/>
        <end position="504"/>
    </location>
</feature>
<dbReference type="GO" id="GO:0051607">
    <property type="term" value="P:defense response to virus"/>
    <property type="evidence" value="ECO:0000318"/>
    <property type="project" value="GO_Central"/>
</dbReference>
<dbReference type="InterPro" id="IPR003169">
    <property type="entry name" value="GYF"/>
</dbReference>
<evidence type="ECO:0000256" key="1">
    <source>
        <dbReference type="SAM" id="MobiDB-lite"/>
    </source>
</evidence>
<dbReference type="PANTHER" id="PTHR47471:SF1">
    <property type="entry name" value="PROTEIN ESSENTIAL FOR POTEXVIRUS ACCUMULATION 1"/>
    <property type="match status" value="1"/>
</dbReference>
<feature type="compositionally biased region" description="Basic and acidic residues" evidence="1">
    <location>
        <begin position="78"/>
        <end position="90"/>
    </location>
</feature>
<name>B9R7S6_RICCO</name>
<feature type="region of interest" description="Disordered" evidence="1">
    <location>
        <begin position="1754"/>
        <end position="1774"/>
    </location>
</feature>
<feature type="compositionally biased region" description="Polar residues" evidence="1">
    <location>
        <begin position="1553"/>
        <end position="1562"/>
    </location>
</feature>
<feature type="region of interest" description="Disordered" evidence="1">
    <location>
        <begin position="1237"/>
        <end position="1259"/>
    </location>
</feature>
<proteinExistence type="predicted"/>
<evidence type="ECO:0000313" key="3">
    <source>
        <dbReference type="EMBL" id="EEF52556.1"/>
    </source>
</evidence>
<feature type="compositionally biased region" description="Low complexity" evidence="1">
    <location>
        <begin position="1532"/>
        <end position="1551"/>
    </location>
</feature>
<feature type="compositionally biased region" description="Basic and acidic residues" evidence="1">
    <location>
        <begin position="1502"/>
        <end position="1511"/>
    </location>
</feature>
<evidence type="ECO:0000259" key="2">
    <source>
        <dbReference type="PROSITE" id="PS50829"/>
    </source>
</evidence>
<dbReference type="eggNOG" id="KOG1862">
    <property type="taxonomic scope" value="Eukaryota"/>
</dbReference>
<feature type="compositionally biased region" description="Polar residues" evidence="1">
    <location>
        <begin position="245"/>
        <end position="254"/>
    </location>
</feature>
<feature type="compositionally biased region" description="Polar residues" evidence="1">
    <location>
        <begin position="1512"/>
        <end position="1530"/>
    </location>
</feature>
<dbReference type="Proteomes" id="UP000008311">
    <property type="component" value="Unassembled WGS sequence"/>
</dbReference>
<feature type="region of interest" description="Disordered" evidence="1">
    <location>
        <begin position="1326"/>
        <end position="1646"/>
    </location>
</feature>
<feature type="compositionally biased region" description="Low complexity" evidence="1">
    <location>
        <begin position="1478"/>
        <end position="1489"/>
    </location>
</feature>
<feature type="compositionally biased region" description="Polar residues" evidence="1">
    <location>
        <begin position="1382"/>
        <end position="1396"/>
    </location>
</feature>
<sequence length="1798" mass="197268">MANNNSRSDSRHSLSVAPPHQISKDAQGSDNPIPLSPQWLLPKPSENKPGVGSGESHFSPFPGYANRSENTKSSGNVEEVHDPQKKKDVFRPSLLDMETGRRDRWRDEERDTNSSLVRKDRWRDGDKELGDTRRMDRWTENLSTRHYDPRRAPSERWTDSGNRETNYDQRRESKWNTRWGPNDKETETVRDKWTDSGRDGDASLEKGLAHLPGHGKDEREGDHFRPWRSNSSQSRGRGEPLHHQTLISNKQVPTFSHGRGRGESSPIFSIGRGRVNNAGGNAVNSISSHSQPLGAILDRGESGPLRYNRTKLLDVYRKTDMKLINKLLDGFVQVPSLTQEESLEPLALCTPNSEEMAVLEGIEKGDIVSSGAPQISKEGSLGRNSMDLQSRRTKHAGSREDVAFSTDDSKDESSDNLKGGHGTYTEGFSHERQTLRADVAPMSRESTLPENSSASPATPWRVHSLGEQLPTVSHDWREIPGDVRSRTPDMGWSQPQKDLDDQWESHSINPSYPKAEAKWKGSEGPIIKRQLSAVLDREPEGKKLSQPSPENLVLYYKDPQGEIQGPFSGGDIIGWFEAGYFGIDLQVRLATASKDSPFSSLGDVMPHLRAKARPPPGFNVPKQGELVDASTRPNFTNFGNIHSGLSEHDLIRNEQRLKPGSTTEAENRFLESLMAGNTNNSSQGMQGFIGNTAASASPSGVDGGNDLYLLAKRMALERQRSLSSPYPYWPGRDAALAASKSEVLADSPMAHAKLLSSLTENPRQPPLSQSAELMSILQGPASGINNGVTGWSNFPIQGSLDSLQDKIDPHHSQNFPPQPPFGQQRLQSQKPSSLTNLLGQAADNPSGILTPEILLSTGLSQDPQVLNMLQQQYLMQLHSQAPLSTQQLSVLDKLLLFKQQQKQEEQQQLLRQQQLLSHALSDHHPHQHFGESPYGQFHTSTIATGNVSVDPSRLQPSKEMLQIASQIPVSNLQDEHTASLMNLHAQVTQGVGYNVNSEASSFQFPHQMLGNVNGQNNWDTTLPQQISEIHQESLLAPSLGMMDKSSQESSSMHEPILPLSAERISEDSWRTEEIPEVAIQGASADDVQLESSGISVTKPITGIRENEVTKPEHADITKVPLDITVNEKQVEKERSSVELSVVTEVKNVEARELKKASEKKPRKQKSIKNSTDQVKGSSKNLSMLPIKQSDNEGPQVGDSKSESHDRLGAAFHEQMSEIKSEISAAGNKDIRQVKSLLSSSNSGDTSEITEVKDEPEAVGSVSHISKVNLTQRAWKPAPGFKPKSLLEIQLEEQRKAQAEITVSEITTSVNSMSSSTPWVGVVASSEAKISRETPRDAIKSEINAGKPEISPNSKSKKSQLHDLLAEEVLAKSDDREMEVPDSVSSLLSHQVTTNVESIDDSNFIEAKDSKKNRKKSAKAKGTGTKVAAPTTSADVPISSSPIDKSKSSRLIQPEKEVLPTIPSGPSLGDFVFWKGGESTTPSPSPAWSTESKKLPKPTSLRDIQKEQEKKFSSVQPQNPISTPQKPQPSQVAHASGASWSLSASSPSKAASPMQINSHSALQSKYKGDDDLFWGPVDQSKQETKQSEFPHLVSQGSWGAKNTPVKGSPSGSINRQKSIGGRQAERTLSSSPASAQSSLKGKRDAMNKHSEAMDFRDWCESECVRLTGTRDTSVLEFCLKQSRSEAELLLKENLGPNDPDDEFIDKFLNYKELLPADVLEIAFQSRNDRMATGLGARDMNSDNVGSRDFDHDFAAGADGSSKGGGKKKGKKGKKVSPAVLGFSVVSNRIMMGEIQTVED</sequence>
<accession>B9R7S6</accession>
<dbReference type="FunCoup" id="B9R7S6">
    <property type="interactions" value="2370"/>
</dbReference>
<dbReference type="PROSITE" id="PS50829">
    <property type="entry name" value="GYF"/>
    <property type="match status" value="1"/>
</dbReference>
<protein>
    <recommendedName>
        <fullName evidence="2">GYF domain-containing protein</fullName>
    </recommendedName>
</protein>